<keyword evidence="3" id="KW-0436">Ligase</keyword>
<evidence type="ECO:0000256" key="10">
    <source>
        <dbReference type="ARBA" id="ARBA00083375"/>
    </source>
</evidence>
<sequence>MEQTKQRFGGTERLYGITATQYLSQAHICIVGIGGVGSWVAEALARTAVGNITLIDLDDICITNTNRQIHALQTSIGKAKVIEMQERIGNINPDCKVNSIEDFVTPDNVAELLSAEFDYVVDATDSIKAKASMIAYCKRNKIPIITIGGAGGQIDPTQISVTDLSKTIQDPLAAKLRSELRRFYNFTSNSKRRFGVDCVFSTEQLRYPQADGTVCGTKNLSSGSVKLDCNSGFGASVAVTATFGFVAAARVINKLSEKAMTKKLE</sequence>
<evidence type="ECO:0000256" key="2">
    <source>
        <dbReference type="ARBA" id="ARBA00009919"/>
    </source>
</evidence>
<dbReference type="PANTHER" id="PTHR43267:SF1">
    <property type="entry name" value="TRNA THREONYLCARBAMOYLADENOSINE DEHYDRATASE"/>
    <property type="match status" value="1"/>
</dbReference>
<proteinExistence type="inferred from homology"/>
<name>A0A136A5W6_9ALTE</name>
<comment type="similarity">
    <text evidence="2">Belongs to the HesA/MoeB/ThiF family.</text>
</comment>
<comment type="caution">
    <text evidence="12">The sequence shown here is derived from an EMBL/GenBank/DDBJ whole genome shotgun (WGS) entry which is preliminary data.</text>
</comment>
<dbReference type="InterPro" id="IPR035985">
    <property type="entry name" value="Ubiquitin-activating_enz"/>
</dbReference>
<keyword evidence="6" id="KW-0067">ATP-binding</keyword>
<dbReference type="CDD" id="cd00755">
    <property type="entry name" value="YgdL_like"/>
    <property type="match status" value="1"/>
</dbReference>
<evidence type="ECO:0000256" key="7">
    <source>
        <dbReference type="ARBA" id="ARBA00022989"/>
    </source>
</evidence>
<comment type="subcellular location">
    <subcellularLocation>
        <location evidence="1">Membrane</location>
        <topology evidence="1">Single-pass membrane protein</topology>
    </subcellularLocation>
</comment>
<dbReference type="GO" id="GO:0061504">
    <property type="term" value="P:cyclic threonylcarbamoyladenosine biosynthetic process"/>
    <property type="evidence" value="ECO:0007669"/>
    <property type="project" value="TreeGrafter"/>
</dbReference>
<evidence type="ECO:0000256" key="9">
    <source>
        <dbReference type="ARBA" id="ARBA00074884"/>
    </source>
</evidence>
<dbReference type="Gene3D" id="3.40.50.720">
    <property type="entry name" value="NAD(P)-binding Rossmann-like Domain"/>
    <property type="match status" value="1"/>
</dbReference>
<dbReference type="Proteomes" id="UP000070299">
    <property type="component" value="Unassembled WGS sequence"/>
</dbReference>
<keyword evidence="7" id="KW-1133">Transmembrane helix</keyword>
<dbReference type="PANTHER" id="PTHR43267">
    <property type="entry name" value="TRNA THREONYLCARBAMOYLADENOSINE DEHYDRATASE"/>
    <property type="match status" value="1"/>
</dbReference>
<keyword evidence="8" id="KW-0472">Membrane</keyword>
<dbReference type="AlphaFoldDB" id="A0A136A5W6"/>
<dbReference type="OrthoDB" id="9804150at2"/>
<dbReference type="STRING" id="1799789.AX660_04165"/>
<keyword evidence="13" id="KW-1185">Reference proteome</keyword>
<evidence type="ECO:0000313" key="13">
    <source>
        <dbReference type="Proteomes" id="UP000070299"/>
    </source>
</evidence>
<evidence type="ECO:0000256" key="6">
    <source>
        <dbReference type="ARBA" id="ARBA00022840"/>
    </source>
</evidence>
<evidence type="ECO:0000256" key="1">
    <source>
        <dbReference type="ARBA" id="ARBA00004167"/>
    </source>
</evidence>
<keyword evidence="4" id="KW-0812">Transmembrane</keyword>
<dbReference type="InterPro" id="IPR000594">
    <property type="entry name" value="ThiF_NAD_FAD-bd"/>
</dbReference>
<evidence type="ECO:0000259" key="11">
    <source>
        <dbReference type="Pfam" id="PF00899"/>
    </source>
</evidence>
<evidence type="ECO:0000256" key="4">
    <source>
        <dbReference type="ARBA" id="ARBA00022692"/>
    </source>
</evidence>
<dbReference type="NCBIfam" id="NF011696">
    <property type="entry name" value="PRK15116.1"/>
    <property type="match status" value="1"/>
</dbReference>
<protein>
    <recommendedName>
        <fullName evidence="9">tRNA threonylcarbamoyladenosine dehydratase</fullName>
    </recommendedName>
    <alternativeName>
        <fullName evidence="10">t(6)A37 dehydratase</fullName>
    </alternativeName>
</protein>
<dbReference type="EMBL" id="LSNE01000002">
    <property type="protein sequence ID" value="KXI30637.1"/>
    <property type="molecule type" value="Genomic_DNA"/>
</dbReference>
<gene>
    <name evidence="12" type="ORF">AX660_04165</name>
</gene>
<dbReference type="SUPFAM" id="SSF69572">
    <property type="entry name" value="Activating enzymes of the ubiquitin-like proteins"/>
    <property type="match status" value="1"/>
</dbReference>
<dbReference type="RefSeq" id="WP_068371318.1">
    <property type="nucleotide sequence ID" value="NZ_LSNE01000002.1"/>
</dbReference>
<accession>A0A136A5W6</accession>
<reference evidence="13" key="1">
    <citation type="submission" date="2016-02" db="EMBL/GenBank/DDBJ databases">
        <authorList>
            <person name="Schultz-Johansen M."/>
            <person name="Glaring M.A."/>
            <person name="Bech P.K."/>
            <person name="Stougaard P."/>
        </authorList>
    </citation>
    <scope>NUCLEOTIDE SEQUENCE [LARGE SCALE GENOMIC DNA]</scope>
    <source>
        <strain evidence="13">S66</strain>
    </source>
</reference>
<evidence type="ECO:0000256" key="3">
    <source>
        <dbReference type="ARBA" id="ARBA00022598"/>
    </source>
</evidence>
<evidence type="ECO:0000256" key="5">
    <source>
        <dbReference type="ARBA" id="ARBA00022741"/>
    </source>
</evidence>
<dbReference type="GO" id="GO:0016020">
    <property type="term" value="C:membrane"/>
    <property type="evidence" value="ECO:0007669"/>
    <property type="project" value="UniProtKB-SubCell"/>
</dbReference>
<dbReference type="GO" id="GO:0008641">
    <property type="term" value="F:ubiquitin-like modifier activating enzyme activity"/>
    <property type="evidence" value="ECO:0007669"/>
    <property type="project" value="InterPro"/>
</dbReference>
<organism evidence="12 13">
    <name type="scientific">Paraglaciecola hydrolytica</name>
    <dbReference type="NCBI Taxonomy" id="1799789"/>
    <lineage>
        <taxon>Bacteria</taxon>
        <taxon>Pseudomonadati</taxon>
        <taxon>Pseudomonadota</taxon>
        <taxon>Gammaproteobacteria</taxon>
        <taxon>Alteromonadales</taxon>
        <taxon>Alteromonadaceae</taxon>
        <taxon>Paraglaciecola</taxon>
    </lineage>
</organism>
<dbReference type="Pfam" id="PF00899">
    <property type="entry name" value="ThiF"/>
    <property type="match status" value="1"/>
</dbReference>
<dbReference type="FunFam" id="3.40.50.720:FF:000096">
    <property type="entry name" value="tRNA cyclic N6-threonylcarbamoyladenosine(37) synthase TcdA"/>
    <property type="match status" value="1"/>
</dbReference>
<feature type="domain" description="THIF-type NAD/FAD binding fold" evidence="11">
    <location>
        <begin position="16"/>
        <end position="261"/>
    </location>
</feature>
<evidence type="ECO:0000313" key="12">
    <source>
        <dbReference type="EMBL" id="KXI30637.1"/>
    </source>
</evidence>
<evidence type="ECO:0000256" key="8">
    <source>
        <dbReference type="ARBA" id="ARBA00023136"/>
    </source>
</evidence>
<keyword evidence="5" id="KW-0547">Nucleotide-binding</keyword>
<dbReference type="InterPro" id="IPR045886">
    <property type="entry name" value="ThiF/MoeB/HesA"/>
</dbReference>
<dbReference type="GO" id="GO:0061503">
    <property type="term" value="F:tRNA threonylcarbamoyladenosine dehydratase"/>
    <property type="evidence" value="ECO:0007669"/>
    <property type="project" value="TreeGrafter"/>
</dbReference>
<dbReference type="GO" id="GO:0005524">
    <property type="term" value="F:ATP binding"/>
    <property type="evidence" value="ECO:0007669"/>
    <property type="project" value="UniProtKB-KW"/>
</dbReference>